<evidence type="ECO:0000256" key="4">
    <source>
        <dbReference type="ARBA" id="ARBA00022692"/>
    </source>
</evidence>
<dbReference type="STRING" id="754252.PFREUD_23380"/>
<evidence type="ECO:0000313" key="9">
    <source>
        <dbReference type="EMBL" id="CBL57852.1"/>
    </source>
</evidence>
<comment type="subcellular location">
    <subcellularLocation>
        <location evidence="1">Cell membrane</location>
        <topology evidence="1">Multi-pass membrane protein</topology>
    </subcellularLocation>
</comment>
<evidence type="ECO:0000256" key="5">
    <source>
        <dbReference type="ARBA" id="ARBA00022989"/>
    </source>
</evidence>
<dbReference type="KEGG" id="pfr:PFREUD_23380"/>
<accession>D7GH41</accession>
<keyword evidence="5 8" id="KW-1133">Transmembrane helix</keyword>
<feature type="region of interest" description="Disordered" evidence="7">
    <location>
        <begin position="317"/>
        <end position="356"/>
    </location>
</feature>
<feature type="compositionally biased region" description="Low complexity" evidence="7">
    <location>
        <begin position="410"/>
        <end position="422"/>
    </location>
</feature>
<gene>
    <name evidence="9" type="ordered locus">PFREUD_23380</name>
</gene>
<keyword evidence="6 8" id="KW-0472">Membrane</keyword>
<keyword evidence="10" id="KW-1185">Reference proteome</keyword>
<proteinExistence type="predicted"/>
<dbReference type="CDD" id="cd06173">
    <property type="entry name" value="MFS_MefA_like"/>
    <property type="match status" value="1"/>
</dbReference>
<evidence type="ECO:0000313" key="10">
    <source>
        <dbReference type="Proteomes" id="UP000000936"/>
    </source>
</evidence>
<dbReference type="SUPFAM" id="SSF103473">
    <property type="entry name" value="MFS general substrate transporter"/>
    <property type="match status" value="1"/>
</dbReference>
<feature type="transmembrane region" description="Helical" evidence="8">
    <location>
        <begin position="98"/>
        <end position="120"/>
    </location>
</feature>
<evidence type="ECO:0000256" key="8">
    <source>
        <dbReference type="SAM" id="Phobius"/>
    </source>
</evidence>
<keyword evidence="4 8" id="KW-0812">Transmembrane</keyword>
<dbReference type="AlphaFoldDB" id="D7GH41"/>
<evidence type="ECO:0000256" key="3">
    <source>
        <dbReference type="ARBA" id="ARBA00022475"/>
    </source>
</evidence>
<dbReference type="HOGENOM" id="CLU_564820_0_0_11"/>
<feature type="region of interest" description="Disordered" evidence="7">
    <location>
        <begin position="1"/>
        <end position="21"/>
    </location>
</feature>
<dbReference type="EMBL" id="FN806773">
    <property type="protein sequence ID" value="CBL57852.1"/>
    <property type="molecule type" value="Genomic_DNA"/>
</dbReference>
<feature type="transmembrane region" description="Helical" evidence="8">
    <location>
        <begin position="126"/>
        <end position="145"/>
    </location>
</feature>
<evidence type="ECO:0000256" key="6">
    <source>
        <dbReference type="ARBA" id="ARBA00023136"/>
    </source>
</evidence>
<evidence type="ECO:0000256" key="7">
    <source>
        <dbReference type="SAM" id="MobiDB-lite"/>
    </source>
</evidence>
<feature type="transmembrane region" description="Helical" evidence="8">
    <location>
        <begin position="191"/>
        <end position="209"/>
    </location>
</feature>
<dbReference type="eggNOG" id="COG0477">
    <property type="taxonomic scope" value="Bacteria"/>
</dbReference>
<name>D7GH41_PROFC</name>
<dbReference type="InterPro" id="IPR036259">
    <property type="entry name" value="MFS_trans_sf"/>
</dbReference>
<evidence type="ECO:0008006" key="11">
    <source>
        <dbReference type="Google" id="ProtNLM"/>
    </source>
</evidence>
<organism evidence="9 10">
    <name type="scientific">Propionibacterium freudenreichii subsp. shermanii (strain ATCC 9614 / DSM 4902 / CIP 103027 / NCIMB 8099 / CIRM-BIA1)</name>
    <dbReference type="NCBI Taxonomy" id="754252"/>
    <lineage>
        <taxon>Bacteria</taxon>
        <taxon>Bacillati</taxon>
        <taxon>Actinomycetota</taxon>
        <taxon>Actinomycetes</taxon>
        <taxon>Propionibacteriales</taxon>
        <taxon>Propionibacteriaceae</taxon>
        <taxon>Propionibacterium</taxon>
    </lineage>
</organism>
<feature type="region of interest" description="Disordered" evidence="7">
    <location>
        <begin position="282"/>
        <end position="302"/>
    </location>
</feature>
<keyword evidence="3" id="KW-1003">Cell membrane</keyword>
<dbReference type="InterPro" id="IPR010290">
    <property type="entry name" value="TM_effector"/>
</dbReference>
<dbReference type="PANTHER" id="PTHR23513">
    <property type="entry name" value="INTEGRAL MEMBRANE EFFLUX PROTEIN-RELATED"/>
    <property type="match status" value="1"/>
</dbReference>
<dbReference type="GO" id="GO:0005886">
    <property type="term" value="C:plasma membrane"/>
    <property type="evidence" value="ECO:0007669"/>
    <property type="project" value="UniProtKB-SubCell"/>
</dbReference>
<feature type="compositionally biased region" description="Polar residues" evidence="7">
    <location>
        <begin position="1"/>
        <end position="11"/>
    </location>
</feature>
<evidence type="ECO:0000256" key="2">
    <source>
        <dbReference type="ARBA" id="ARBA00022448"/>
    </source>
</evidence>
<feature type="transmembrane region" description="Helical" evidence="8">
    <location>
        <begin position="166"/>
        <end position="185"/>
    </location>
</feature>
<dbReference type="PANTHER" id="PTHR23513:SF11">
    <property type="entry name" value="STAPHYLOFERRIN A TRANSPORTER"/>
    <property type="match status" value="1"/>
</dbReference>
<keyword evidence="2" id="KW-0813">Transport</keyword>
<feature type="compositionally biased region" description="Basic residues" evidence="7">
    <location>
        <begin position="284"/>
        <end position="293"/>
    </location>
</feature>
<evidence type="ECO:0000256" key="1">
    <source>
        <dbReference type="ARBA" id="ARBA00004651"/>
    </source>
</evidence>
<sequence>MGVSDKQTSGRNTEKARPSGGGSLAVLRRPVFLMLFVAQLVSNIGSWMQSVGAQWFLVEQAGSPALVAWVQTAGTLPVLLLSLFAGVAADLVNRKRLLLTLSLVSAAIAVALTVVTAAGWLGPWELLGFTFILGCAAAIMGPAWQAIQPELVPREELPQASSLGSITVNGARAIGPAIAGIIVVASGPAMVFGINAVSFLAVALALVLWRRGTQQSRPCASRCCPGCCRACATCVRRRASAASSSAASCSPSPDVPCGGPAAHRCARPDGHQRGRLFDPARAAGRGRHHRRAAHGQGAPDHEQLHRAVHLGDRVRVGHAGGGQGVAAGDVADRPDLRHRLDPEPHHAERRHAVDAARVGARPRPVGVPAGVHGFTGDRLVHLGHRRRSRGRGLDAGGGGRVPAAGGAVGAAAAADQGEGQARPQCGGPVDRPAGAVARRVEERSGGGAQHLSREEGEHRRLPRGHVAGAGGAAAHGCGVVAAA</sequence>
<dbReference type="Pfam" id="PF05977">
    <property type="entry name" value="MFS_3"/>
    <property type="match status" value="1"/>
</dbReference>
<dbReference type="Gene3D" id="1.20.1250.20">
    <property type="entry name" value="MFS general substrate transporter like domains"/>
    <property type="match status" value="1"/>
</dbReference>
<dbReference type="Proteomes" id="UP000000936">
    <property type="component" value="Chromosome"/>
</dbReference>
<feature type="transmembrane region" description="Helical" evidence="8">
    <location>
        <begin position="68"/>
        <end position="91"/>
    </location>
</feature>
<reference evidence="9 10" key="1">
    <citation type="journal article" date="2010" name="PLoS ONE">
        <title>The complete genome of Propionibacterium freudenreichii CIRM-BIA1, a hardy actinobacterium with food and probiotic applications.</title>
        <authorList>
            <person name="Falentin H."/>
            <person name="Deutsch S.M."/>
            <person name="Jan G."/>
            <person name="Loux V."/>
            <person name="Thierry A."/>
            <person name="Parayre S."/>
            <person name="Maillard M.B."/>
            <person name="Dherbecourt J."/>
            <person name="Cousin F.J."/>
            <person name="Jardin J."/>
            <person name="Siguier P."/>
            <person name="Couloux A."/>
            <person name="Barbe V."/>
            <person name="Vacherie B."/>
            <person name="Wincker P."/>
            <person name="Gibrat J.F."/>
            <person name="Gaillardin C."/>
            <person name="Lortal S."/>
        </authorList>
    </citation>
    <scope>NUCLEOTIDE SEQUENCE [LARGE SCALE GENOMIC DNA]</scope>
    <source>
        <strain evidence="10">ATCC 9614 / DSM 4902 / CIP 103027 / NCIMB 8099 / CIRM-BIA1</strain>
    </source>
</reference>
<feature type="transmembrane region" description="Helical" evidence="8">
    <location>
        <begin position="31"/>
        <end position="48"/>
    </location>
</feature>
<protein>
    <recommendedName>
        <fullName evidence="11">MFS transporter</fullName>
    </recommendedName>
</protein>
<feature type="region of interest" description="Disordered" evidence="7">
    <location>
        <begin position="410"/>
        <end position="460"/>
    </location>
</feature>
<feature type="compositionally biased region" description="Basic and acidic residues" evidence="7">
    <location>
        <begin position="330"/>
        <end position="354"/>
    </location>
</feature>